<evidence type="ECO:0000313" key="6">
    <source>
        <dbReference type="EMBL" id="ACY17073.1"/>
    </source>
</evidence>
<comment type="similarity">
    <text evidence="1 4">Belongs to the PstS family.</text>
</comment>
<proteinExistence type="inferred from homology"/>
<dbReference type="SUPFAM" id="SSF53850">
    <property type="entry name" value="Periplasmic binding protein-like II"/>
    <property type="match status" value="1"/>
</dbReference>
<evidence type="ECO:0000256" key="4">
    <source>
        <dbReference type="RuleBase" id="RU367119"/>
    </source>
</evidence>
<dbReference type="CDD" id="cd13654">
    <property type="entry name" value="PBP2_phosphate_like_2"/>
    <property type="match status" value="1"/>
</dbReference>
<dbReference type="NCBIfam" id="TIGR02136">
    <property type="entry name" value="ptsS_2"/>
    <property type="match status" value="1"/>
</dbReference>
<dbReference type="Pfam" id="PF12849">
    <property type="entry name" value="PBP_like_2"/>
    <property type="match status" value="1"/>
</dbReference>
<dbReference type="InterPro" id="IPR011862">
    <property type="entry name" value="Phos-bd"/>
</dbReference>
<accession>D0LQ36</accession>
<dbReference type="Gene3D" id="3.40.190.10">
    <property type="entry name" value="Periplasmic binding protein-like II"/>
    <property type="match status" value="2"/>
</dbReference>
<sequence>MKTLTFVLFSAALALPACKGKSEDSAKPAGEEGGGAAAESGVIVVDGSSTVLPVSQAVAEAFEKQSEAHVTVGKSGTGGGFQKFCRNEIVVTGASRPVKESERAACKEAGIEFIELPVAYDGIAVVVHKDNSWVDHLTVEELKTMWAPEAEEKVMNWSDIREGFPEENLRLFGPGLDSGTYDYFTKAIVGTEHASRSDFQPNEDDNVLVRGVSTDAQALGFFGFAYYKENTDVLKIVPIDDGTADNGDGPVAPTMESVADGSYQPLSRPIFIYVNKEALEKRPEVAEFVSFYLNQDALVEKVGYIPLPAAASELVKKRLEERTTGSLFEDGSKVGVTIEEILKGA</sequence>
<dbReference type="InterPro" id="IPR024370">
    <property type="entry name" value="PBP_domain"/>
</dbReference>
<gene>
    <name evidence="6" type="ordered locus">Hoch_4582</name>
</gene>
<dbReference type="PANTHER" id="PTHR30570:SF1">
    <property type="entry name" value="PHOSPHATE-BINDING PROTEIN PSTS"/>
    <property type="match status" value="1"/>
</dbReference>
<evidence type="ECO:0000256" key="3">
    <source>
        <dbReference type="ARBA" id="ARBA00022729"/>
    </source>
</evidence>
<dbReference type="GO" id="GO:0006817">
    <property type="term" value="P:phosphate ion transport"/>
    <property type="evidence" value="ECO:0007669"/>
    <property type="project" value="UniProtKB-UniRule"/>
</dbReference>
<evidence type="ECO:0000313" key="7">
    <source>
        <dbReference type="Proteomes" id="UP000001880"/>
    </source>
</evidence>
<organism evidence="6 7">
    <name type="scientific">Haliangium ochraceum (strain DSM 14365 / JCM 11303 / SMP-2)</name>
    <dbReference type="NCBI Taxonomy" id="502025"/>
    <lineage>
        <taxon>Bacteria</taxon>
        <taxon>Pseudomonadati</taxon>
        <taxon>Myxococcota</taxon>
        <taxon>Polyangia</taxon>
        <taxon>Haliangiales</taxon>
        <taxon>Kofleriaceae</taxon>
        <taxon>Haliangium</taxon>
    </lineage>
</organism>
<keyword evidence="2 4" id="KW-0813">Transport</keyword>
<keyword evidence="3" id="KW-0732">Signal</keyword>
<comment type="function">
    <text evidence="4">Involved in the system for phosphate transport across the cytoplasmic membrane.</text>
</comment>
<keyword evidence="4" id="KW-0592">Phosphate transport</keyword>
<evidence type="ECO:0000256" key="2">
    <source>
        <dbReference type="ARBA" id="ARBA00022448"/>
    </source>
</evidence>
<dbReference type="KEGG" id="hoh:Hoch_4582"/>
<dbReference type="OrthoDB" id="9790048at2"/>
<dbReference type="PANTHER" id="PTHR30570">
    <property type="entry name" value="PERIPLASMIC PHOSPHATE BINDING COMPONENT OF PHOSPHATE ABC TRANSPORTER"/>
    <property type="match status" value="1"/>
</dbReference>
<dbReference type="InterPro" id="IPR050811">
    <property type="entry name" value="Phosphate_ABC_transporter"/>
</dbReference>
<dbReference type="EMBL" id="CP001804">
    <property type="protein sequence ID" value="ACY17073.1"/>
    <property type="molecule type" value="Genomic_DNA"/>
</dbReference>
<dbReference type="RefSeq" id="WP_012829671.1">
    <property type="nucleotide sequence ID" value="NC_013440.1"/>
</dbReference>
<dbReference type="STRING" id="502025.Hoch_4582"/>
<keyword evidence="7" id="KW-1185">Reference proteome</keyword>
<protein>
    <recommendedName>
        <fullName evidence="4">Phosphate-binding protein</fullName>
    </recommendedName>
</protein>
<dbReference type="HOGENOM" id="CLU_026228_1_0_7"/>
<dbReference type="eggNOG" id="COG0226">
    <property type="taxonomic scope" value="Bacteria"/>
</dbReference>
<reference evidence="6 7" key="1">
    <citation type="journal article" date="2010" name="Stand. Genomic Sci.">
        <title>Complete genome sequence of Haliangium ochraceum type strain (SMP-2).</title>
        <authorList>
            <consortium name="US DOE Joint Genome Institute (JGI-PGF)"/>
            <person name="Ivanova N."/>
            <person name="Daum C."/>
            <person name="Lang E."/>
            <person name="Abt B."/>
            <person name="Kopitz M."/>
            <person name="Saunders E."/>
            <person name="Lapidus A."/>
            <person name="Lucas S."/>
            <person name="Glavina Del Rio T."/>
            <person name="Nolan M."/>
            <person name="Tice H."/>
            <person name="Copeland A."/>
            <person name="Cheng J.F."/>
            <person name="Chen F."/>
            <person name="Bruce D."/>
            <person name="Goodwin L."/>
            <person name="Pitluck S."/>
            <person name="Mavromatis K."/>
            <person name="Pati A."/>
            <person name="Mikhailova N."/>
            <person name="Chen A."/>
            <person name="Palaniappan K."/>
            <person name="Land M."/>
            <person name="Hauser L."/>
            <person name="Chang Y.J."/>
            <person name="Jeffries C.D."/>
            <person name="Detter J.C."/>
            <person name="Brettin T."/>
            <person name="Rohde M."/>
            <person name="Goker M."/>
            <person name="Bristow J."/>
            <person name="Markowitz V."/>
            <person name="Eisen J.A."/>
            <person name="Hugenholtz P."/>
            <person name="Kyrpides N.C."/>
            <person name="Klenk H.P."/>
        </authorList>
    </citation>
    <scope>NUCLEOTIDE SEQUENCE [LARGE SCALE GENOMIC DNA]</scope>
    <source>
        <strain evidence="7">DSM 14365 / CIP 107738 / JCM 11303 / AJ 13395 / SMP-2</strain>
    </source>
</reference>
<evidence type="ECO:0000256" key="1">
    <source>
        <dbReference type="ARBA" id="ARBA00008725"/>
    </source>
</evidence>
<dbReference type="GO" id="GO:0042301">
    <property type="term" value="F:phosphate ion binding"/>
    <property type="evidence" value="ECO:0007669"/>
    <property type="project" value="UniProtKB-UniRule"/>
</dbReference>
<name>D0LQ36_HALO1</name>
<evidence type="ECO:0000259" key="5">
    <source>
        <dbReference type="Pfam" id="PF12849"/>
    </source>
</evidence>
<dbReference type="AlphaFoldDB" id="D0LQ36"/>
<feature type="domain" description="PBP" evidence="5">
    <location>
        <begin position="37"/>
        <end position="294"/>
    </location>
</feature>
<dbReference type="Proteomes" id="UP000001880">
    <property type="component" value="Chromosome"/>
</dbReference>